<dbReference type="InterPro" id="IPR056963">
    <property type="entry name" value="PUS7L_N"/>
</dbReference>
<dbReference type="EMBL" id="ML977314">
    <property type="protein sequence ID" value="KAF2120150.1"/>
    <property type="molecule type" value="Genomic_DNA"/>
</dbReference>
<dbReference type="GO" id="GO:0005634">
    <property type="term" value="C:nucleus"/>
    <property type="evidence" value="ECO:0007669"/>
    <property type="project" value="TreeGrafter"/>
</dbReference>
<dbReference type="InterPro" id="IPR001656">
    <property type="entry name" value="PsdUridine_synth_TruD"/>
</dbReference>
<dbReference type="GO" id="GO:0001522">
    <property type="term" value="P:pseudouridine synthesis"/>
    <property type="evidence" value="ECO:0007669"/>
    <property type="project" value="InterPro"/>
</dbReference>
<feature type="compositionally biased region" description="Polar residues" evidence="3">
    <location>
        <begin position="1356"/>
        <end position="1366"/>
    </location>
</feature>
<organism evidence="5 6">
    <name type="scientific">Lophiotrema nucula</name>
    <dbReference type="NCBI Taxonomy" id="690887"/>
    <lineage>
        <taxon>Eukaryota</taxon>
        <taxon>Fungi</taxon>
        <taxon>Dikarya</taxon>
        <taxon>Ascomycota</taxon>
        <taxon>Pezizomycotina</taxon>
        <taxon>Dothideomycetes</taxon>
        <taxon>Pleosporomycetidae</taxon>
        <taxon>Pleosporales</taxon>
        <taxon>Lophiotremataceae</taxon>
        <taxon>Lophiotrema</taxon>
    </lineage>
</organism>
<feature type="region of interest" description="Disordered" evidence="3">
    <location>
        <begin position="1161"/>
        <end position="1180"/>
    </location>
</feature>
<gene>
    <name evidence="5" type="ORF">BDV96DRAFT_674381</name>
</gene>
<dbReference type="PROSITE" id="PS50984">
    <property type="entry name" value="TRUD"/>
    <property type="match status" value="1"/>
</dbReference>
<evidence type="ECO:0000256" key="3">
    <source>
        <dbReference type="SAM" id="MobiDB-lite"/>
    </source>
</evidence>
<feature type="compositionally biased region" description="Basic and acidic residues" evidence="3">
    <location>
        <begin position="7"/>
        <end position="19"/>
    </location>
</feature>
<feature type="region of interest" description="Disordered" evidence="3">
    <location>
        <begin position="1074"/>
        <end position="1152"/>
    </location>
</feature>
<sequence>MADLADTEPRPAKRARLDDPSSAATSAVLSAHASQLTPVAPAEASKATTTVNGTGEDGDLAREVRAGITEYVSPDNAGFSGVLKHRYTDFMVNEILPNGEVLHLKSVGLPPKAKKEKTSNSAKQQEEAIEQEQPAGTDVKALDANGEEQALNPSEAQLKTLHAIFGESTTEGIIKLVRSVRKHPDWKAKEFKAVIATPITDKEARTQAHRCLREIFPNMLESGMEPDQSIRIKARPPLERGNKRGRGREERPAVDGRKGKLPWDELGGEYVHFTLYKENKDTMEVVGFLGSITKSGPKGFGFAGTKDRRACTVQRVSVKRQTPERLAHIGKQLFNAAIGDFEYQRRDLGLGDLLGNQFVITLKDCHFENEEGLDHSQRRKLANEVLRKSVRDFSEKGFINYYGLQRFGSFSSTTDNVGIKLLQEDFKGAIEDLLSYSDSALAAAKSTEDNPAVLVSRDDKGRAQALHMWKTKQDGNGALNMLPRRFTAERNVIQHLSSRNSKTRQYDRLKDYKGALLTIPRTLRMMYVHAYQSLVWNVVAGKRWTLFGDKVVEGDLVLVNEHKDKQPSAPSTKQETIDQDGEVIINPAGDDSAIKEEEMFERARHLTKEEAESGKYSIFDVVLPQPGFDVEYPKNEIGEFYEEFMGSEKGGGLNPHKMRRSWKEISLSGAYRKLLARPLKALDFEVYEYVKDDQQFVETDLQKVLKQRGPSKSADDNDGKMEIDVGEAATKQPKKIAVVVQFQLSSSQYATIALRELMKAGGVKAFKPEYMGGSKHVRPGFILHNPSKQQAECMPSAALGGLWPNHDHPQHGRSRHYRQVNNTDMKAVKYILGHFPFPYPADPVKEKQYWDAIRRAIRDLPSHLRESRLHAMGNSENNGVVKQGKLCNDHKGMSSEPVYDIWAWVKEELDHKIGPFLHPILVKVGLTPVQEKKVRQLEPVLQLYHKEFDTAAMTPEGREPIVSGNWEADTFINRWAYQKNECPACILARIGSDEKVLFALYAGMVGYLSESKLGKKNKPKSSRLRWIKYLLGQHEHGEKLASEAWDLGEEMRRTYRSYKEHRRYTGQFDFYGRRNRTSVDSRPKSEPRAGLSTPLGTSYTSQRGDENTFTDPRPQAAEPLQAPTAAEPYTPPSNPYQWSSPPPAAPSSLYAHRDQAASSIYSRTTGGSTRSYRADSPVPYIPTMSTSLPGNSYARPASHQSSRNRSNNFHVSGPQQGMATHISLASDVSTIASEPEPIIPNIHNVRRNILKNSMSRGPSVHSQRAEADNVSLTPSAHPSMMPRPLHSGHSSEGLSVPRARPGSMYSGMGNPMHDYGGSDDEYAESAPGTPATATRGVSGAQATRTGTGASDARASVRTNSTRFNFF</sequence>
<dbReference type="GO" id="GO:0003723">
    <property type="term" value="F:RNA binding"/>
    <property type="evidence" value="ECO:0007669"/>
    <property type="project" value="InterPro"/>
</dbReference>
<feature type="region of interest" description="Disordered" evidence="3">
    <location>
        <begin position="111"/>
        <end position="137"/>
    </location>
</feature>
<keyword evidence="6" id="KW-1185">Reference proteome</keyword>
<name>A0A6A5ZKG7_9PLEO</name>
<dbReference type="PANTHER" id="PTHR13326">
    <property type="entry name" value="TRNA PSEUDOURIDINE SYNTHASE D"/>
    <property type="match status" value="1"/>
</dbReference>
<evidence type="ECO:0000256" key="1">
    <source>
        <dbReference type="ARBA" id="ARBA00007953"/>
    </source>
</evidence>
<dbReference type="InterPro" id="IPR042214">
    <property type="entry name" value="TruD_catalytic"/>
</dbReference>
<dbReference type="CDD" id="cd02576">
    <property type="entry name" value="PseudoU_synth_ScPUS7"/>
    <property type="match status" value="1"/>
</dbReference>
<evidence type="ECO:0000256" key="2">
    <source>
        <dbReference type="ARBA" id="ARBA00023235"/>
    </source>
</evidence>
<feature type="compositionally biased region" description="Pro residues" evidence="3">
    <location>
        <begin position="1129"/>
        <end position="1145"/>
    </location>
</feature>
<feature type="compositionally biased region" description="Basic and acidic residues" evidence="3">
    <location>
        <begin position="1077"/>
        <end position="1087"/>
    </location>
</feature>
<dbReference type="SUPFAM" id="SSF55120">
    <property type="entry name" value="Pseudouridine synthase"/>
    <property type="match status" value="1"/>
</dbReference>
<dbReference type="OrthoDB" id="447290at2759"/>
<keyword evidence="2" id="KW-0413">Isomerase</keyword>
<evidence type="ECO:0000313" key="5">
    <source>
        <dbReference type="EMBL" id="KAF2120150.1"/>
    </source>
</evidence>
<dbReference type="InterPro" id="IPR020103">
    <property type="entry name" value="PsdUridine_synth_cat_dom_sf"/>
</dbReference>
<feature type="compositionally biased region" description="Basic and acidic residues" evidence="3">
    <location>
        <begin position="236"/>
        <end position="257"/>
    </location>
</feature>
<feature type="compositionally biased region" description="Polar residues" evidence="3">
    <location>
        <begin position="1094"/>
        <end position="1110"/>
    </location>
</feature>
<dbReference type="Proteomes" id="UP000799770">
    <property type="component" value="Unassembled WGS sequence"/>
</dbReference>
<dbReference type="Pfam" id="PF01142">
    <property type="entry name" value="TruD"/>
    <property type="match status" value="1"/>
</dbReference>
<feature type="region of interest" description="Disordered" evidence="3">
    <location>
        <begin position="1186"/>
        <end position="1210"/>
    </location>
</feature>
<evidence type="ECO:0000313" key="6">
    <source>
        <dbReference type="Proteomes" id="UP000799770"/>
    </source>
</evidence>
<feature type="domain" description="TRUD" evidence="4">
    <location>
        <begin position="397"/>
        <end position="677"/>
    </location>
</feature>
<feature type="compositionally biased region" description="Polar residues" evidence="3">
    <location>
        <begin position="1161"/>
        <end position="1171"/>
    </location>
</feature>
<feature type="region of interest" description="Disordered" evidence="3">
    <location>
        <begin position="1"/>
        <end position="58"/>
    </location>
</feature>
<dbReference type="NCBIfam" id="TIGR00094">
    <property type="entry name" value="tRNA_TruD_broad"/>
    <property type="match status" value="1"/>
</dbReference>
<dbReference type="GO" id="GO:0009982">
    <property type="term" value="F:pseudouridine synthase activity"/>
    <property type="evidence" value="ECO:0007669"/>
    <property type="project" value="InterPro"/>
</dbReference>
<evidence type="ECO:0000259" key="4">
    <source>
        <dbReference type="PROSITE" id="PS50984"/>
    </source>
</evidence>
<proteinExistence type="inferred from homology"/>
<dbReference type="InterPro" id="IPR011760">
    <property type="entry name" value="PsdUridine_synth_TruD_insert"/>
</dbReference>
<feature type="region of interest" description="Disordered" evidence="3">
    <location>
        <begin position="1254"/>
        <end position="1366"/>
    </location>
</feature>
<dbReference type="Pfam" id="PF23943">
    <property type="entry name" value="PUS7L_N"/>
    <property type="match status" value="1"/>
</dbReference>
<feature type="region of interest" description="Disordered" evidence="3">
    <location>
        <begin position="233"/>
        <end position="257"/>
    </location>
</feature>
<feature type="compositionally biased region" description="Polar residues" evidence="3">
    <location>
        <begin position="22"/>
        <end position="37"/>
    </location>
</feature>
<comment type="similarity">
    <text evidence="1">Belongs to the pseudouridine synthase TruD family.</text>
</comment>
<feature type="compositionally biased region" description="Polar residues" evidence="3">
    <location>
        <begin position="1198"/>
        <end position="1210"/>
    </location>
</feature>
<dbReference type="PANTHER" id="PTHR13326:SF21">
    <property type="entry name" value="PSEUDOURIDYLATE SYNTHASE PUS7L"/>
    <property type="match status" value="1"/>
</dbReference>
<protein>
    <recommendedName>
        <fullName evidence="4">TRUD domain-containing protein</fullName>
    </recommendedName>
</protein>
<accession>A0A6A5ZKG7</accession>
<reference evidence="5" key="1">
    <citation type="journal article" date="2020" name="Stud. Mycol.">
        <title>101 Dothideomycetes genomes: a test case for predicting lifestyles and emergence of pathogens.</title>
        <authorList>
            <person name="Haridas S."/>
            <person name="Albert R."/>
            <person name="Binder M."/>
            <person name="Bloem J."/>
            <person name="Labutti K."/>
            <person name="Salamov A."/>
            <person name="Andreopoulos B."/>
            <person name="Baker S."/>
            <person name="Barry K."/>
            <person name="Bills G."/>
            <person name="Bluhm B."/>
            <person name="Cannon C."/>
            <person name="Castanera R."/>
            <person name="Culley D."/>
            <person name="Daum C."/>
            <person name="Ezra D."/>
            <person name="Gonzalez J."/>
            <person name="Henrissat B."/>
            <person name="Kuo A."/>
            <person name="Liang C."/>
            <person name="Lipzen A."/>
            <person name="Lutzoni F."/>
            <person name="Magnuson J."/>
            <person name="Mondo S."/>
            <person name="Nolan M."/>
            <person name="Ohm R."/>
            <person name="Pangilinan J."/>
            <person name="Park H.-J."/>
            <person name="Ramirez L."/>
            <person name="Alfaro M."/>
            <person name="Sun H."/>
            <person name="Tritt A."/>
            <person name="Yoshinaga Y."/>
            <person name="Zwiers L.-H."/>
            <person name="Turgeon B."/>
            <person name="Goodwin S."/>
            <person name="Spatafora J."/>
            <person name="Crous P."/>
            <person name="Grigoriev I."/>
        </authorList>
    </citation>
    <scope>NUCLEOTIDE SEQUENCE</scope>
    <source>
        <strain evidence="5">CBS 627.86</strain>
    </source>
</reference>
<dbReference type="Gene3D" id="3.30.2350.20">
    <property type="entry name" value="TruD, catalytic domain"/>
    <property type="match status" value="2"/>
</dbReference>